<evidence type="ECO:0000313" key="3">
    <source>
        <dbReference type="EMBL" id="CAE2329008.1"/>
    </source>
</evidence>
<dbReference type="SUPFAM" id="SSF51735">
    <property type="entry name" value="NAD(P)-binding Rossmann-fold domains"/>
    <property type="match status" value="1"/>
</dbReference>
<dbReference type="GO" id="GO:0070402">
    <property type="term" value="F:NADPH binding"/>
    <property type="evidence" value="ECO:0007669"/>
    <property type="project" value="TreeGrafter"/>
</dbReference>
<dbReference type="GO" id="GO:0003960">
    <property type="term" value="F:quinone reductase (NADPH) activity"/>
    <property type="evidence" value="ECO:0007669"/>
    <property type="project" value="TreeGrafter"/>
</dbReference>
<dbReference type="EMBL" id="HBKR01032461">
    <property type="protein sequence ID" value="CAE2329008.1"/>
    <property type="molecule type" value="Transcribed_RNA"/>
</dbReference>
<organism evidence="3">
    <name type="scientific">Paramoeba aestuarina</name>
    <dbReference type="NCBI Taxonomy" id="180227"/>
    <lineage>
        <taxon>Eukaryota</taxon>
        <taxon>Amoebozoa</taxon>
        <taxon>Discosea</taxon>
        <taxon>Flabellinia</taxon>
        <taxon>Dactylopodida</taxon>
        <taxon>Paramoebidae</taxon>
        <taxon>Paramoeba</taxon>
    </lineage>
</organism>
<sequence length="337" mass="36563">MAADNCENNEVFKAVRVEKFGDPSVLELKDIKEWALEKDEVLVKLHAVGVNPVDTYIRSGAYSRLPRLPYTPGGDGAGVVEKVGEGVEKVKVGDRVWLSGSVAGTYAQKTKAKESNCHILPEIVSYAQGAAINVPYATAYRALFVRGKGKEKKEGEKLKVLIHGGSGGVGIAAIQLSVDAGFEVFATAGSEEGIELMKKQGAHHTYNHRENNYNKQIQTDSKDGVDMIVEMLANVNLDTDINLLRRGGVVLVVGNRGTVEINPRGLMGREADIRGVALSLSSPEERKEIDDAIQDGLQRGALKPVIGEERKLADVSQAHVDILTTRRLGKMVLVPWE</sequence>
<dbReference type="AlphaFoldDB" id="A0A7S4PBH3"/>
<reference evidence="3" key="1">
    <citation type="submission" date="2021-01" db="EMBL/GenBank/DDBJ databases">
        <authorList>
            <person name="Corre E."/>
            <person name="Pelletier E."/>
            <person name="Niang G."/>
            <person name="Scheremetjew M."/>
            <person name="Finn R."/>
            <person name="Kale V."/>
            <person name="Holt S."/>
            <person name="Cochrane G."/>
            <person name="Meng A."/>
            <person name="Brown T."/>
            <person name="Cohen L."/>
        </authorList>
    </citation>
    <scope>NUCLEOTIDE SEQUENCE</scope>
    <source>
        <strain evidence="3">SoJaBio B1-5/56/2</strain>
    </source>
</reference>
<dbReference type="InterPro" id="IPR011032">
    <property type="entry name" value="GroES-like_sf"/>
</dbReference>
<dbReference type="SUPFAM" id="SSF50129">
    <property type="entry name" value="GroES-like"/>
    <property type="match status" value="1"/>
</dbReference>
<feature type="domain" description="Enoyl reductase (ER)" evidence="2">
    <location>
        <begin position="21"/>
        <end position="333"/>
    </location>
</feature>
<protein>
    <recommendedName>
        <fullName evidence="2">Enoyl reductase (ER) domain-containing protein</fullName>
    </recommendedName>
</protein>
<dbReference type="GO" id="GO:0005829">
    <property type="term" value="C:cytosol"/>
    <property type="evidence" value="ECO:0007669"/>
    <property type="project" value="TreeGrafter"/>
</dbReference>
<dbReference type="InterPro" id="IPR051603">
    <property type="entry name" value="Zinc-ADH_QOR/CCCR"/>
</dbReference>
<dbReference type="InterPro" id="IPR020843">
    <property type="entry name" value="ER"/>
</dbReference>
<keyword evidence="1" id="KW-0521">NADP</keyword>
<dbReference type="GO" id="GO:0003730">
    <property type="term" value="F:mRNA 3'-UTR binding"/>
    <property type="evidence" value="ECO:0007669"/>
    <property type="project" value="TreeGrafter"/>
</dbReference>
<dbReference type="SMART" id="SM00829">
    <property type="entry name" value="PKS_ER"/>
    <property type="match status" value="1"/>
</dbReference>
<dbReference type="PANTHER" id="PTHR44154:SF1">
    <property type="entry name" value="QUINONE OXIDOREDUCTASE"/>
    <property type="match status" value="1"/>
</dbReference>
<proteinExistence type="predicted"/>
<dbReference type="InterPro" id="IPR036291">
    <property type="entry name" value="NAD(P)-bd_dom_sf"/>
</dbReference>
<dbReference type="InterPro" id="IPR013149">
    <property type="entry name" value="ADH-like_C"/>
</dbReference>
<dbReference type="Pfam" id="PF08240">
    <property type="entry name" value="ADH_N"/>
    <property type="match status" value="1"/>
</dbReference>
<gene>
    <name evidence="3" type="ORF">NAES01612_LOCUS21321</name>
</gene>
<dbReference type="Gene3D" id="3.90.180.10">
    <property type="entry name" value="Medium-chain alcohol dehydrogenases, catalytic domain"/>
    <property type="match status" value="1"/>
</dbReference>
<dbReference type="InterPro" id="IPR013154">
    <property type="entry name" value="ADH-like_N"/>
</dbReference>
<dbReference type="PANTHER" id="PTHR44154">
    <property type="entry name" value="QUINONE OXIDOREDUCTASE"/>
    <property type="match status" value="1"/>
</dbReference>
<evidence type="ECO:0000256" key="1">
    <source>
        <dbReference type="ARBA" id="ARBA00022857"/>
    </source>
</evidence>
<dbReference type="CDD" id="cd08253">
    <property type="entry name" value="zeta_crystallin"/>
    <property type="match status" value="1"/>
</dbReference>
<dbReference type="Gene3D" id="3.40.50.720">
    <property type="entry name" value="NAD(P)-binding Rossmann-like Domain"/>
    <property type="match status" value="1"/>
</dbReference>
<evidence type="ECO:0000259" key="2">
    <source>
        <dbReference type="SMART" id="SM00829"/>
    </source>
</evidence>
<dbReference type="FunFam" id="3.40.50.720:FF:000244">
    <property type="entry name" value="quinone oxidoreductase"/>
    <property type="match status" value="1"/>
</dbReference>
<accession>A0A7S4PBH3</accession>
<dbReference type="Pfam" id="PF00107">
    <property type="entry name" value="ADH_zinc_N"/>
    <property type="match status" value="1"/>
</dbReference>
<name>A0A7S4PBH3_9EUKA</name>